<dbReference type="GO" id="GO:0004518">
    <property type="term" value="F:nuclease activity"/>
    <property type="evidence" value="ECO:0007669"/>
    <property type="project" value="UniProtKB-KW"/>
</dbReference>
<dbReference type="PANTHER" id="PTHR33653:SF1">
    <property type="entry name" value="RIBONUCLEASE VAPC2"/>
    <property type="match status" value="1"/>
</dbReference>
<dbReference type="InterPro" id="IPR002716">
    <property type="entry name" value="PIN_dom"/>
</dbReference>
<evidence type="ECO:0000313" key="10">
    <source>
        <dbReference type="EMBL" id="GGP29754.1"/>
    </source>
</evidence>
<protein>
    <submittedName>
        <fullName evidence="9">PIN domain-containing protein</fullName>
    </submittedName>
</protein>
<evidence type="ECO:0000256" key="1">
    <source>
        <dbReference type="ARBA" id="ARBA00001946"/>
    </source>
</evidence>
<reference evidence="9" key="4">
    <citation type="submission" date="2023-08" db="EMBL/GenBank/DDBJ databases">
        <authorList>
            <person name="Sun Q."/>
            <person name="Zhou Y."/>
        </authorList>
    </citation>
    <scope>NUCLEOTIDE SEQUENCE</scope>
    <source>
        <strain evidence="10">CGMCC 1.8884</strain>
        <strain evidence="9">CGMCC 1.8885</strain>
    </source>
</reference>
<dbReference type="EMBL" id="BMMA01000015">
    <property type="protein sequence ID" value="GGI84185.1"/>
    <property type="molecule type" value="Genomic_DNA"/>
</dbReference>
<evidence type="ECO:0000259" key="8">
    <source>
        <dbReference type="Pfam" id="PF01850"/>
    </source>
</evidence>
<keyword evidence="11" id="KW-1185">Reference proteome</keyword>
<dbReference type="Proteomes" id="UP000630135">
    <property type="component" value="Unassembled WGS sequence"/>
</dbReference>
<reference evidence="11" key="3">
    <citation type="journal article" date="2019" name="Int. J. Syst. Evol. Microbiol.">
        <title>The Global Catalogue of Microorganisms (GCM) 10K type strain sequencing project: providing services to taxonomists for standard genome sequencing and annotation.</title>
        <authorList>
            <consortium name="The Broad Institute Genomics Platform"/>
            <consortium name="The Broad Institute Genome Sequencing Center for Infectious Disease"/>
            <person name="Wu L."/>
            <person name="Ma J."/>
        </authorList>
    </citation>
    <scope>NUCLEOTIDE SEQUENCE [LARGE SCALE GENOMIC DNA]</scope>
    <source>
        <strain evidence="11">CGMCC 1.8884</strain>
    </source>
</reference>
<dbReference type="InterPro" id="IPR029060">
    <property type="entry name" value="PIN-like_dom_sf"/>
</dbReference>
<evidence type="ECO:0000313" key="12">
    <source>
        <dbReference type="Proteomes" id="UP000652720"/>
    </source>
</evidence>
<reference evidence="10" key="1">
    <citation type="journal article" date="2014" name="Int. J. Syst. Evol. Microbiol.">
        <title>Complete genome of a new Firmicutes species belonging to the dominant human colonic microbiota ('Ruminococcus bicirculans') reveals two chromosomes and a selective capacity to utilize plant glucans.</title>
        <authorList>
            <consortium name="NISC Comparative Sequencing Program"/>
            <person name="Wegmann U."/>
            <person name="Louis P."/>
            <person name="Goesmann A."/>
            <person name="Henrissat B."/>
            <person name="Duncan S.H."/>
            <person name="Flint H.J."/>
        </authorList>
    </citation>
    <scope>NUCLEOTIDE SEQUENCE</scope>
    <source>
        <strain evidence="10">CGMCC 1.8884</strain>
    </source>
</reference>
<evidence type="ECO:0000256" key="3">
    <source>
        <dbReference type="ARBA" id="ARBA00022722"/>
    </source>
</evidence>
<evidence type="ECO:0000256" key="4">
    <source>
        <dbReference type="ARBA" id="ARBA00022723"/>
    </source>
</evidence>
<dbReference type="GO" id="GO:0016787">
    <property type="term" value="F:hydrolase activity"/>
    <property type="evidence" value="ECO:0007669"/>
    <property type="project" value="UniProtKB-KW"/>
</dbReference>
<proteinExistence type="inferred from homology"/>
<dbReference type="RefSeq" id="WP_152524811.1">
    <property type="nucleotide sequence ID" value="NZ_JBHMFK010000005.1"/>
</dbReference>
<dbReference type="PANTHER" id="PTHR33653">
    <property type="entry name" value="RIBONUCLEASE VAPC2"/>
    <property type="match status" value="1"/>
</dbReference>
<dbReference type="GeneID" id="59166170"/>
<dbReference type="SUPFAM" id="SSF88723">
    <property type="entry name" value="PIN domain-like"/>
    <property type="match status" value="1"/>
</dbReference>
<evidence type="ECO:0000256" key="7">
    <source>
        <dbReference type="ARBA" id="ARBA00038093"/>
    </source>
</evidence>
<evidence type="ECO:0000256" key="5">
    <source>
        <dbReference type="ARBA" id="ARBA00022801"/>
    </source>
</evidence>
<evidence type="ECO:0000313" key="11">
    <source>
        <dbReference type="Proteomes" id="UP000630135"/>
    </source>
</evidence>
<accession>A0AAV4K4E4</accession>
<dbReference type="AlphaFoldDB" id="A0AAV4K4E4"/>
<dbReference type="InterPro" id="IPR050556">
    <property type="entry name" value="Type_II_TA_system_RNase"/>
</dbReference>
<sequence length="145" mass="15749">MRISLDTNILIGILSGTPEGHIDDASIRQGQDDGHDFLVCGVVYTELMAHPGMDRTTLDAALLSGGVEVDFETPPEVYLTAADANRAYAERRRRSGDKKEPRRVAADFLIGAHALCRADGLMTRNPGDFKDIAVTLIVPEAEGKR</sequence>
<keyword evidence="5" id="KW-0378">Hydrolase</keyword>
<comment type="similarity">
    <text evidence="7">Belongs to the PINc/VapC protein family.</text>
</comment>
<dbReference type="Proteomes" id="UP000652720">
    <property type="component" value="Unassembled WGS sequence"/>
</dbReference>
<gene>
    <name evidence="10" type="ORF">GCM10008021_14050</name>
    <name evidence="9" type="ORF">GCM10010914_18170</name>
</gene>
<name>A0AAV4K4E4_9DEIO</name>
<dbReference type="Pfam" id="PF01850">
    <property type="entry name" value="PIN"/>
    <property type="match status" value="1"/>
</dbReference>
<evidence type="ECO:0000313" key="9">
    <source>
        <dbReference type="EMBL" id="GGI84185.1"/>
    </source>
</evidence>
<organism evidence="9 12">
    <name type="scientific">Deinococcus wulumuqiensis</name>
    <dbReference type="NCBI Taxonomy" id="980427"/>
    <lineage>
        <taxon>Bacteria</taxon>
        <taxon>Thermotogati</taxon>
        <taxon>Deinococcota</taxon>
        <taxon>Deinococci</taxon>
        <taxon>Deinococcales</taxon>
        <taxon>Deinococcaceae</taxon>
        <taxon>Deinococcus</taxon>
    </lineage>
</organism>
<comment type="caution">
    <text evidence="9">The sequence shown here is derived from an EMBL/GenBank/DDBJ whole genome shotgun (WGS) entry which is preliminary data.</text>
</comment>
<dbReference type="GO" id="GO:0046872">
    <property type="term" value="F:metal ion binding"/>
    <property type="evidence" value="ECO:0007669"/>
    <property type="project" value="UniProtKB-KW"/>
</dbReference>
<feature type="domain" description="PIN" evidence="8">
    <location>
        <begin position="5"/>
        <end position="133"/>
    </location>
</feature>
<keyword evidence="2" id="KW-1277">Toxin-antitoxin system</keyword>
<evidence type="ECO:0000256" key="2">
    <source>
        <dbReference type="ARBA" id="ARBA00022649"/>
    </source>
</evidence>
<comment type="cofactor">
    <cofactor evidence="1">
        <name>Mg(2+)</name>
        <dbReference type="ChEBI" id="CHEBI:18420"/>
    </cofactor>
</comment>
<keyword evidence="3" id="KW-0540">Nuclease</keyword>
<evidence type="ECO:0000256" key="6">
    <source>
        <dbReference type="ARBA" id="ARBA00022842"/>
    </source>
</evidence>
<reference evidence="9" key="2">
    <citation type="journal article" date="2014" name="Int. J. Syst. Evol. Microbiol.">
        <title>Complete genome sequence of Corynebacterium casei LMG S-19264T (=DSM 44701T), isolated from a smear-ripened cheese.</title>
        <authorList>
            <consortium name="US DOE Joint Genome Institute (JGI-PGF)"/>
            <person name="Walter F."/>
            <person name="Albersmeier A."/>
            <person name="Kalinowski J."/>
            <person name="Ruckert C."/>
        </authorList>
    </citation>
    <scope>NUCLEOTIDE SEQUENCE</scope>
    <source>
        <strain evidence="9">CGMCC 1.8885</strain>
    </source>
</reference>
<dbReference type="EMBL" id="BMLZ01000014">
    <property type="protein sequence ID" value="GGP29754.1"/>
    <property type="molecule type" value="Genomic_DNA"/>
</dbReference>
<keyword evidence="6" id="KW-0460">Magnesium</keyword>
<keyword evidence="4" id="KW-0479">Metal-binding</keyword>
<dbReference type="Gene3D" id="3.40.50.1010">
    <property type="entry name" value="5'-nuclease"/>
    <property type="match status" value="1"/>
</dbReference>